<evidence type="ECO:0000313" key="1">
    <source>
        <dbReference type="EMBL" id="KIC71807.1"/>
    </source>
</evidence>
<dbReference type="RefSeq" id="WP_039358518.1">
    <property type="nucleotide sequence ID" value="NZ_JSAN01000070.1"/>
</dbReference>
<name>A0A0C1JX25_9BACT</name>
<proteinExistence type="predicted"/>
<gene>
    <name evidence="1" type="ORF">DB44_CX00020</name>
</gene>
<dbReference type="EMBL" id="JSAN01000070">
    <property type="protein sequence ID" value="KIC71807.1"/>
    <property type="molecule type" value="Genomic_DNA"/>
</dbReference>
<dbReference type="PATRIC" id="fig|362787.3.peg.1179"/>
<reference evidence="1 2" key="1">
    <citation type="journal article" date="2014" name="Mol. Biol. Evol.">
        <title>Massive expansion of Ubiquitination-related gene families within the Chlamydiae.</title>
        <authorList>
            <person name="Domman D."/>
            <person name="Collingro A."/>
            <person name="Lagkouvardos I."/>
            <person name="Gehre L."/>
            <person name="Weinmaier T."/>
            <person name="Rattei T."/>
            <person name="Subtil A."/>
            <person name="Horn M."/>
        </authorList>
    </citation>
    <scope>NUCLEOTIDE SEQUENCE [LARGE SCALE GENOMIC DNA]</scope>
    <source>
        <strain evidence="1 2">EI2</strain>
    </source>
</reference>
<dbReference type="AlphaFoldDB" id="A0A0C1JX25"/>
<evidence type="ECO:0000313" key="2">
    <source>
        <dbReference type="Proteomes" id="UP000031465"/>
    </source>
</evidence>
<accession>A0A0C1JX25</accession>
<organism evidence="1 2">
    <name type="scientific">Candidatus Protochlamydia amoebophila</name>
    <dbReference type="NCBI Taxonomy" id="362787"/>
    <lineage>
        <taxon>Bacteria</taxon>
        <taxon>Pseudomonadati</taxon>
        <taxon>Chlamydiota</taxon>
        <taxon>Chlamydiia</taxon>
        <taxon>Parachlamydiales</taxon>
        <taxon>Parachlamydiaceae</taxon>
        <taxon>Candidatus Protochlamydia</taxon>
    </lineage>
</organism>
<sequence length="1106" mass="126840">MANPIANPPEVLPVLPTEPHQPLSIRRLSTTRIVKMLTTEENEYLLTLTPQKRLSHLCRKIMSLANIRIQKKGIIPKSIGDEIELQGFFELVIEKQDVGEGFSLLYYTRQISTLSKLAQSLLKLGGEASKMQSSRVEMIGFLFRQQTYHNSNKTPETHDDLYALTTSDAWREISHLTEFEFPQAILMRLLENKVHHVVYQPLIGNALRNEKDFKEGEELHITRYFDKFITQLTSRIRPQASLYRLKSFCNKGEKIPKKETQVKIELGAVRFQKQFALADYPPLLDHLSKIHHGQKTYFVKVGEKQKILDEKGEEEKDHVDLAFWKYLKPVDPSEKAALEQLMNQSIWKAFQEGISLPLFFAHRLVKDYATSSSFQLVSSHLIPKDKRKDCKWDSAKSAQEILHLLREVVPSLEECQNADDFAKILKEIKIEFKVREKIEKSSLRKMFGGEIRITESQKSYFLIGGLWLSLSPDYLRWVQVEFRKLLQDCLLKPGDPRNLPHPWPADKAIKEAKENGAGLYAEDFYNRSYASLDNYLVGDRVLVEKIELFDLLRMLDDGLTQEVVLYHVKKGFGQQTRDAVSQIRVSLALVHEYLSDSADKKLTRLDQLCNALEARYPNCLEKVGQKKGLMNAFKKGQLTYAYAVYDDSSSNRSLWDEVNRKEKLTVEDFEAIEDKKNNISSQTIVESLQAEGFLGADGLLTTKFHGTTKEEFKEIISKQLNCTKSKADDLHKRICDLAVSPYDSLIARLELLKLRKQVESKQIKFKICEIPKGEIVKKEIENEESRGSDVLKIPSLPVVKEIPILTEGSIFTYKGNRFQIEETVRDGTCGLHAVFGKQNASGSFFYPGGAQVARKSFADELNACLNDPMHPRKSEVSLAYEKLVLDLLIDTGAKGTNRRILANKLGTPANEYQRKFDTLEKKRQKAEQKLKPTFCETFKKMQDKKARKFQDLMKILSPDLNPVERNIQAQQYKNDLNQLSAEFDEKREAIRKFFCAPGFTKAYSAPVKPFNAIMQAEDELKKIKEEICHQPEVFNAYLACIQDPEYWFETNEICLAGILRGQAVRIFAQTGNGEITIADEELIEGVGDVCPIFHYERHFSRCTPLK</sequence>
<dbReference type="Proteomes" id="UP000031465">
    <property type="component" value="Unassembled WGS sequence"/>
</dbReference>
<comment type="caution">
    <text evidence="1">The sequence shown here is derived from an EMBL/GenBank/DDBJ whole genome shotgun (WGS) entry which is preliminary data.</text>
</comment>
<protein>
    <submittedName>
        <fullName evidence="1">Uncharacterized protein</fullName>
    </submittedName>
</protein>